<reference evidence="7 8" key="1">
    <citation type="journal article" date="2013" name="Mar. Genomics">
        <title>Expression of sulfatases in Rhodopirellula baltica and the diversity of sulfatases in the genus Rhodopirellula.</title>
        <authorList>
            <person name="Wegner C.E."/>
            <person name="Richter-Heitmann T."/>
            <person name="Klindworth A."/>
            <person name="Klockow C."/>
            <person name="Richter M."/>
            <person name="Achstetter T."/>
            <person name="Glockner F.O."/>
            <person name="Harder J."/>
        </authorList>
    </citation>
    <scope>NUCLEOTIDE SEQUENCE [LARGE SCALE GENOMIC DNA]</scope>
    <source>
        <strain evidence="7 8">SM1</strain>
    </source>
</reference>
<dbReference type="Pfam" id="PF07637">
    <property type="entry name" value="PSD5"/>
    <property type="match status" value="1"/>
</dbReference>
<evidence type="ECO:0000259" key="3">
    <source>
        <dbReference type="Pfam" id="PF07627"/>
    </source>
</evidence>
<dbReference type="InterPro" id="IPR011478">
    <property type="entry name" value="DUF1585"/>
</dbReference>
<accession>M5RYE5</accession>
<dbReference type="InterPro" id="IPR013043">
    <property type="entry name" value="DUF1595"/>
</dbReference>
<evidence type="ECO:0000259" key="4">
    <source>
        <dbReference type="Pfam" id="PF07631"/>
    </source>
</evidence>
<dbReference type="EMBL" id="ANOG01000593">
    <property type="protein sequence ID" value="EMI18954.1"/>
    <property type="molecule type" value="Genomic_DNA"/>
</dbReference>
<evidence type="ECO:0000259" key="6">
    <source>
        <dbReference type="Pfam" id="PF07637"/>
    </source>
</evidence>
<dbReference type="InterPro" id="IPR013039">
    <property type="entry name" value="DUF1588"/>
</dbReference>
<evidence type="ECO:0000313" key="8">
    <source>
        <dbReference type="Proteomes" id="UP000011991"/>
    </source>
</evidence>
<feature type="domain" description="DUF1585" evidence="1">
    <location>
        <begin position="775"/>
        <end position="848"/>
    </location>
</feature>
<dbReference type="OrthoDB" id="175242at2"/>
<feature type="domain" description="DUF1592" evidence="4">
    <location>
        <begin position="505"/>
        <end position="632"/>
    </location>
</feature>
<dbReference type="Pfam" id="PF07635">
    <property type="entry name" value="PSCyt1"/>
    <property type="match status" value="1"/>
</dbReference>
<dbReference type="Pfam" id="PF07631">
    <property type="entry name" value="PSD4"/>
    <property type="match status" value="1"/>
</dbReference>
<gene>
    <name evidence="7" type="ORF">RMSM_04125</name>
</gene>
<evidence type="ECO:0000313" key="7">
    <source>
        <dbReference type="EMBL" id="EMI18954.1"/>
    </source>
</evidence>
<name>M5RYE5_9BACT</name>
<dbReference type="RefSeq" id="WP_008699747.1">
    <property type="nucleotide sequence ID" value="NZ_ANOG01000593.1"/>
</dbReference>
<feature type="domain" description="DUF1595" evidence="6">
    <location>
        <begin position="430"/>
        <end position="491"/>
    </location>
</feature>
<proteinExistence type="predicted"/>
<dbReference type="PATRIC" id="fig|1265738.3.peg.4130"/>
<keyword evidence="8" id="KW-1185">Reference proteome</keyword>
<dbReference type="AlphaFoldDB" id="M5RYE5"/>
<protein>
    <submittedName>
        <fullName evidence="7">Secreted protein containing DUF1588</fullName>
    </submittedName>
</protein>
<evidence type="ECO:0000259" key="5">
    <source>
        <dbReference type="Pfam" id="PF07635"/>
    </source>
</evidence>
<evidence type="ECO:0000259" key="2">
    <source>
        <dbReference type="Pfam" id="PF07626"/>
    </source>
</evidence>
<dbReference type="InterPro" id="IPR013042">
    <property type="entry name" value="DUF1592"/>
</dbReference>
<dbReference type="InterPro" id="IPR013036">
    <property type="entry name" value="DUF1587"/>
</dbReference>
<dbReference type="Pfam" id="PF07624">
    <property type="entry name" value="PSD2"/>
    <property type="match status" value="1"/>
</dbReference>
<comment type="caution">
    <text evidence="7">The sequence shown here is derived from an EMBL/GenBank/DDBJ whole genome shotgun (WGS) entry which is preliminary data.</text>
</comment>
<dbReference type="Pfam" id="PF07626">
    <property type="entry name" value="PSD3"/>
    <property type="match status" value="1"/>
</dbReference>
<evidence type="ECO:0000259" key="1">
    <source>
        <dbReference type="Pfam" id="PF07624"/>
    </source>
</evidence>
<dbReference type="Pfam" id="PF07627">
    <property type="entry name" value="PSCyt3"/>
    <property type="match status" value="1"/>
</dbReference>
<feature type="domain" description="DUF1587" evidence="2">
    <location>
        <begin position="128"/>
        <end position="189"/>
    </location>
</feature>
<feature type="domain" description="Cytochrome C Planctomycete-type" evidence="5">
    <location>
        <begin position="43"/>
        <end position="91"/>
    </location>
</feature>
<dbReference type="InterPro" id="IPR011429">
    <property type="entry name" value="Cyt_c_Planctomycete-type"/>
</dbReference>
<organism evidence="7 8">
    <name type="scientific">Rhodopirellula maiorica SM1</name>
    <dbReference type="NCBI Taxonomy" id="1265738"/>
    <lineage>
        <taxon>Bacteria</taxon>
        <taxon>Pseudomonadati</taxon>
        <taxon>Planctomycetota</taxon>
        <taxon>Planctomycetia</taxon>
        <taxon>Pirellulales</taxon>
        <taxon>Pirellulaceae</taxon>
        <taxon>Novipirellula</taxon>
    </lineage>
</organism>
<sequence length="851" mass="95341">MTACTLLATLVACANEPVCSADESTASPATMPAKHAAVFKQYCFDCHDAASEEAGVNLEQLSFDIAKDIENAERWAKVLNAINSGEMPPADAEPISDDQKSAFLKDLSEQMVIARKRLSDTGGVVTLRRLNRREYANTVESLLGVRPDVSVLPDDQATSGFDTQGASLFMSSDQIEQYLASARRSLELALSPQKPTKMRTVRVEPEDEYTPHYAAAAEQMRDTRRRADAFLSQTEKPASDFGFLDAYQAKRQRRIEWLPLMEDYLNRPETKTGITLIMTIKQGGYTKVKLPVLHESQDGRYTIRVRAAAYPDARGRLHYLEFSEGFGTGRTRLGWRKVTAPLSAPEIIQFSFVHRPGEKKQIWIHQRSHQDRADKNQATIDMQANGIGTPPGLWIDWAELTGPEPDGNREQLATQILFEKPADWTEQRYAGEVLRRFAERAFRGKPANREYLDQLNQRYHDNRAEGQSQTEALIDTLSIILASPSFLYMIEDAEPGTADGVRPMLNGNELAVRLSYFLWSAPPDDELTRLGRTGELLDNDVLRQQTTRMIADARADKFVRGFVYQWLQMERLGMFQYDGVQFPTFDNAARECAGEEIFQTFQLILDERLPLQTLLDADFVVINDVLADFYEIPGVDGHAFRKVPVPNDSKRGGLLGTAAVLAMGSDGQRPSPVERGVWVLRHLLNDPPPPAPPNVPMLSRLDGQLLAARDLARAHQEQPQCANCHQKIDPIGYGLENFDAAGLWRDTEVITSPGAYRKRKKLKEFEIDASGQLPDGRQFANYNELRDAVSERGEDFARGFTESLIGYGLGRPYGFTDDALANEILSYANKNGYEVSAFIHALTQSSAFRTK</sequence>
<feature type="domain" description="DUF1588" evidence="3">
    <location>
        <begin position="651"/>
        <end position="748"/>
    </location>
</feature>
<dbReference type="Proteomes" id="UP000011991">
    <property type="component" value="Unassembled WGS sequence"/>
</dbReference>